<evidence type="ECO:0000313" key="2">
    <source>
        <dbReference type="EMBL" id="NRV07371.1"/>
    </source>
</evidence>
<proteinExistence type="predicted"/>
<keyword evidence="1" id="KW-1133">Transmembrane helix</keyword>
<gene>
    <name evidence="2" type="ORF">DFH45_000334</name>
</gene>
<dbReference type="RefSeq" id="WP_173695950.1">
    <property type="nucleotide sequence ID" value="NZ_CP016090.1"/>
</dbReference>
<comment type="caution">
    <text evidence="2">The sequence shown here is derived from an EMBL/GenBank/DDBJ whole genome shotgun (WGS) entry which is preliminary data.</text>
</comment>
<dbReference type="AlphaFoldDB" id="A0A9Q5CES9"/>
<organism evidence="2 3">
    <name type="scientific">Clostridium beijerinckii</name>
    <name type="common">Clostridium MP</name>
    <dbReference type="NCBI Taxonomy" id="1520"/>
    <lineage>
        <taxon>Bacteria</taxon>
        <taxon>Bacillati</taxon>
        <taxon>Bacillota</taxon>
        <taxon>Clostridia</taxon>
        <taxon>Eubacteriales</taxon>
        <taxon>Clostridiaceae</taxon>
        <taxon>Clostridium</taxon>
    </lineage>
</organism>
<sequence>MSWDVNKLGRREYDYIKGNTVLAPERKTRVRKPDKKYKQIQRRKQIINKNILLKNRRKNDRKYLLTVAVVIFSLGFITIHGDNKVYTMESNARNLDTQIKQTQEDNEALKVKILKFSSLNNIQKNAESKLAMAIPKKEQTIKVDFSQNYFEDLKPKSSENTAKSKNIFSKLTSLIK</sequence>
<keyword evidence="2" id="KW-0131">Cell cycle</keyword>
<protein>
    <submittedName>
        <fullName evidence="2">Cell division protein FtsL</fullName>
    </submittedName>
</protein>
<dbReference type="EMBL" id="JABSXK010000001">
    <property type="protein sequence ID" value="NRV07371.1"/>
    <property type="molecule type" value="Genomic_DNA"/>
</dbReference>
<keyword evidence="1" id="KW-0472">Membrane</keyword>
<reference evidence="2" key="1">
    <citation type="submission" date="2020-05" db="EMBL/GenBank/DDBJ databases">
        <title>Genomic insights into acetone-butanol-ethanol (ABE) fermentation by sequencing solventogenic clostridia strains.</title>
        <authorList>
            <person name="Brown S."/>
        </authorList>
    </citation>
    <scope>NUCLEOTIDE SEQUENCE</scope>
    <source>
        <strain evidence="2">DJ126</strain>
    </source>
</reference>
<name>A0A9Q5CES9_CLOBE</name>
<keyword evidence="2" id="KW-0132">Cell division</keyword>
<keyword evidence="1" id="KW-0812">Transmembrane</keyword>
<dbReference type="GO" id="GO:0051301">
    <property type="term" value="P:cell division"/>
    <property type="evidence" value="ECO:0007669"/>
    <property type="project" value="UniProtKB-KW"/>
</dbReference>
<feature type="transmembrane region" description="Helical" evidence="1">
    <location>
        <begin position="63"/>
        <end position="81"/>
    </location>
</feature>
<dbReference type="Proteomes" id="UP000821656">
    <property type="component" value="Unassembled WGS sequence"/>
</dbReference>
<evidence type="ECO:0000313" key="3">
    <source>
        <dbReference type="Proteomes" id="UP000821656"/>
    </source>
</evidence>
<evidence type="ECO:0000256" key="1">
    <source>
        <dbReference type="SAM" id="Phobius"/>
    </source>
</evidence>
<accession>A0A9Q5CES9</accession>